<comment type="similarity">
    <text evidence="2">Belongs to the DoxX family.</text>
</comment>
<dbReference type="InterPro" id="IPR051907">
    <property type="entry name" value="DoxX-like_oxidoreductase"/>
</dbReference>
<dbReference type="InterPro" id="IPR032808">
    <property type="entry name" value="DoxX"/>
</dbReference>
<evidence type="ECO:0000313" key="9">
    <source>
        <dbReference type="Proteomes" id="UP000634529"/>
    </source>
</evidence>
<feature type="transmembrane region" description="Helical" evidence="7">
    <location>
        <begin position="76"/>
        <end position="93"/>
    </location>
</feature>
<protein>
    <submittedName>
        <fullName evidence="8">DoxX family protein</fullName>
    </submittedName>
</protein>
<comment type="caution">
    <text evidence="8">The sequence shown here is derived from an EMBL/GenBank/DDBJ whole genome shotgun (WGS) entry which is preliminary data.</text>
</comment>
<evidence type="ECO:0000313" key="8">
    <source>
        <dbReference type="EMBL" id="MBD8500003.1"/>
    </source>
</evidence>
<feature type="transmembrane region" description="Helical" evidence="7">
    <location>
        <begin position="105"/>
        <end position="124"/>
    </location>
</feature>
<evidence type="ECO:0000256" key="7">
    <source>
        <dbReference type="SAM" id="Phobius"/>
    </source>
</evidence>
<evidence type="ECO:0000256" key="6">
    <source>
        <dbReference type="ARBA" id="ARBA00023136"/>
    </source>
</evidence>
<keyword evidence="5 7" id="KW-1133">Transmembrane helix</keyword>
<dbReference type="RefSeq" id="WP_192026320.1">
    <property type="nucleotide sequence ID" value="NZ_JACYTN010000017.1"/>
</dbReference>
<dbReference type="Proteomes" id="UP000634529">
    <property type="component" value="Unassembled WGS sequence"/>
</dbReference>
<keyword evidence="4 7" id="KW-0812">Transmembrane</keyword>
<evidence type="ECO:0000256" key="2">
    <source>
        <dbReference type="ARBA" id="ARBA00006679"/>
    </source>
</evidence>
<keyword evidence="6 7" id="KW-0472">Membrane</keyword>
<proteinExistence type="inferred from homology"/>
<reference evidence="8 9" key="1">
    <citation type="submission" date="2020-09" db="EMBL/GenBank/DDBJ databases">
        <title>Paenibacillus sp. CAU 1523 isolated from sand of Haeundae Beach.</title>
        <authorList>
            <person name="Kim W."/>
        </authorList>
    </citation>
    <scope>NUCLEOTIDE SEQUENCE [LARGE SCALE GENOMIC DNA]</scope>
    <source>
        <strain evidence="8 9">CAU 1523</strain>
    </source>
</reference>
<feature type="transmembrane region" description="Helical" evidence="7">
    <location>
        <begin position="7"/>
        <end position="24"/>
    </location>
</feature>
<evidence type="ECO:0000256" key="4">
    <source>
        <dbReference type="ARBA" id="ARBA00022692"/>
    </source>
</evidence>
<name>A0ABR9B1Z3_9BACL</name>
<evidence type="ECO:0000256" key="1">
    <source>
        <dbReference type="ARBA" id="ARBA00004651"/>
    </source>
</evidence>
<comment type="subcellular location">
    <subcellularLocation>
        <location evidence="1">Cell membrane</location>
        <topology evidence="1">Multi-pass membrane protein</topology>
    </subcellularLocation>
</comment>
<keyword evidence="3" id="KW-1003">Cell membrane</keyword>
<feature type="transmembrane region" description="Helical" evidence="7">
    <location>
        <begin position="44"/>
        <end position="69"/>
    </location>
</feature>
<dbReference type="Pfam" id="PF07681">
    <property type="entry name" value="DoxX"/>
    <property type="match status" value="1"/>
</dbReference>
<organism evidence="8 9">
    <name type="scientific">Paenibacillus arenosi</name>
    <dbReference type="NCBI Taxonomy" id="2774142"/>
    <lineage>
        <taxon>Bacteria</taxon>
        <taxon>Bacillati</taxon>
        <taxon>Bacillota</taxon>
        <taxon>Bacilli</taxon>
        <taxon>Bacillales</taxon>
        <taxon>Paenibacillaceae</taxon>
        <taxon>Paenibacillus</taxon>
    </lineage>
</organism>
<keyword evidence="9" id="KW-1185">Reference proteome</keyword>
<evidence type="ECO:0000256" key="3">
    <source>
        <dbReference type="ARBA" id="ARBA00022475"/>
    </source>
</evidence>
<dbReference type="PANTHER" id="PTHR33452">
    <property type="entry name" value="OXIDOREDUCTASE CATD-RELATED"/>
    <property type="match status" value="1"/>
</dbReference>
<evidence type="ECO:0000256" key="5">
    <source>
        <dbReference type="ARBA" id="ARBA00022989"/>
    </source>
</evidence>
<sequence>MNTTVRMNVIATVMRVILGIIFTMHGLDKLQMGLGNTAGWFESIGLPATLAYVVALIELLGGIAMIVGLLTRYVSIGYAAIMIGAIVMVKLPGSLIGPNGYELDLALLALAIYFIFAEHIGYGVDQLLFRKKSNQEQV</sequence>
<gene>
    <name evidence="8" type="ORF">IFO66_17060</name>
</gene>
<dbReference type="PANTHER" id="PTHR33452:SF1">
    <property type="entry name" value="INNER MEMBRANE PROTEIN YPHA-RELATED"/>
    <property type="match status" value="1"/>
</dbReference>
<dbReference type="EMBL" id="JACYTN010000017">
    <property type="protein sequence ID" value="MBD8500003.1"/>
    <property type="molecule type" value="Genomic_DNA"/>
</dbReference>
<accession>A0ABR9B1Z3</accession>